<proteinExistence type="predicted"/>
<dbReference type="AlphaFoldDB" id="A0A3G8M8M1"/>
<dbReference type="RefSeq" id="WP_124739829.1">
    <property type="nucleotide sequence ID" value="NZ_CP034086.1"/>
</dbReference>
<accession>A0A3G8M8M1</accession>
<dbReference type="EMBL" id="CP034086">
    <property type="protein sequence ID" value="AZG78266.1"/>
    <property type="molecule type" value="Genomic_DNA"/>
</dbReference>
<reference evidence="1 2" key="1">
    <citation type="submission" date="2018-11" db="EMBL/GenBank/DDBJ databases">
        <title>Genome squencing of methanotrophic bacteria isolated from alkaline groundwater in Korea.</title>
        <authorList>
            <person name="Nguyen L.N."/>
        </authorList>
    </citation>
    <scope>NUCLEOTIDE SEQUENCE [LARGE SCALE GENOMIC DNA]</scope>
    <source>
        <strain evidence="1 2">GW6</strain>
    </source>
</reference>
<gene>
    <name evidence="1" type="ORF">EHO51_16855</name>
</gene>
<dbReference type="KEGG" id="mros:EHO51_16855"/>
<name>A0A3G8M8M1_9HYPH</name>
<dbReference type="Proteomes" id="UP000273982">
    <property type="component" value="Chromosome"/>
</dbReference>
<protein>
    <submittedName>
        <fullName evidence="1">Uncharacterized protein</fullName>
    </submittedName>
</protein>
<organism evidence="1 2">
    <name type="scientific">Methylocystis rosea</name>
    <dbReference type="NCBI Taxonomy" id="173366"/>
    <lineage>
        <taxon>Bacteria</taxon>
        <taxon>Pseudomonadati</taxon>
        <taxon>Pseudomonadota</taxon>
        <taxon>Alphaproteobacteria</taxon>
        <taxon>Hyphomicrobiales</taxon>
        <taxon>Methylocystaceae</taxon>
        <taxon>Methylocystis</taxon>
    </lineage>
</organism>
<sequence length="107" mass="11978">MSVIEHDFGLSNRLTERRFGQLLELDALHEANIRANPLPYLERASERIFRLQAAMFEAIQATKPPTPGPASDAENVLVDKAEYQRLKTCVALLEKAYADYGAQDESA</sequence>
<evidence type="ECO:0000313" key="1">
    <source>
        <dbReference type="EMBL" id="AZG78266.1"/>
    </source>
</evidence>
<evidence type="ECO:0000313" key="2">
    <source>
        <dbReference type="Proteomes" id="UP000273982"/>
    </source>
</evidence>